<dbReference type="AlphaFoldDB" id="A0A1Z4LYF5"/>
<dbReference type="EMBL" id="AP018227">
    <property type="protein sequence ID" value="BAY86275.1"/>
    <property type="molecule type" value="Genomic_DNA"/>
</dbReference>
<dbReference type="CDD" id="cd03033">
    <property type="entry name" value="ArsC_15kD"/>
    <property type="match status" value="1"/>
</dbReference>
<gene>
    <name evidence="2" type="ORF">NIES267_57810</name>
</gene>
<proteinExistence type="inferred from homology"/>
<dbReference type="PANTHER" id="PTHR30041:SF8">
    <property type="entry name" value="PROTEIN YFFB"/>
    <property type="match status" value="1"/>
</dbReference>
<reference evidence="2 3" key="1">
    <citation type="submission" date="2017-06" db="EMBL/GenBank/DDBJ databases">
        <title>Genome sequencing of cyanobaciteial culture collection at National Institute for Environmental Studies (NIES).</title>
        <authorList>
            <person name="Hirose Y."/>
            <person name="Shimura Y."/>
            <person name="Fujisawa T."/>
            <person name="Nakamura Y."/>
            <person name="Kawachi M."/>
        </authorList>
    </citation>
    <scope>NUCLEOTIDE SEQUENCE [LARGE SCALE GENOMIC DNA]</scope>
    <source>
        <strain evidence="2 3">NIES-267</strain>
    </source>
</reference>
<dbReference type="OrthoDB" id="9808142at2"/>
<comment type="similarity">
    <text evidence="1">Belongs to the ArsC family.</text>
</comment>
<dbReference type="SUPFAM" id="SSF52833">
    <property type="entry name" value="Thioredoxin-like"/>
    <property type="match status" value="1"/>
</dbReference>
<dbReference type="Pfam" id="PF03960">
    <property type="entry name" value="ArsC"/>
    <property type="match status" value="1"/>
</dbReference>
<name>A0A1Z4LYF5_9CYAN</name>
<protein>
    <submittedName>
        <fullName evidence="2">Nitrogenase-associated protein</fullName>
    </submittedName>
</protein>
<dbReference type="NCBIfam" id="TIGR01616">
    <property type="entry name" value="nitro_assoc"/>
    <property type="match status" value="1"/>
</dbReference>
<dbReference type="InterPro" id="IPR006503">
    <property type="entry name" value="Nase-assoc"/>
</dbReference>
<evidence type="ECO:0000256" key="1">
    <source>
        <dbReference type="PROSITE-ProRule" id="PRU01282"/>
    </source>
</evidence>
<keyword evidence="3" id="KW-1185">Reference proteome</keyword>
<evidence type="ECO:0000313" key="3">
    <source>
        <dbReference type="Proteomes" id="UP000218418"/>
    </source>
</evidence>
<accession>A0A1Z4LYF5</accession>
<dbReference type="PANTHER" id="PTHR30041">
    <property type="entry name" value="ARSENATE REDUCTASE"/>
    <property type="match status" value="1"/>
</dbReference>
<organism evidence="2 3">
    <name type="scientific">Calothrix parasitica NIES-267</name>
    <dbReference type="NCBI Taxonomy" id="1973488"/>
    <lineage>
        <taxon>Bacteria</taxon>
        <taxon>Bacillati</taxon>
        <taxon>Cyanobacteriota</taxon>
        <taxon>Cyanophyceae</taxon>
        <taxon>Nostocales</taxon>
        <taxon>Calotrichaceae</taxon>
        <taxon>Calothrix</taxon>
    </lineage>
</organism>
<dbReference type="Gene3D" id="3.40.30.10">
    <property type="entry name" value="Glutaredoxin"/>
    <property type="match status" value="1"/>
</dbReference>
<dbReference type="InterPro" id="IPR036249">
    <property type="entry name" value="Thioredoxin-like_sf"/>
</dbReference>
<dbReference type="PROSITE" id="PS51353">
    <property type="entry name" value="ARSC"/>
    <property type="match status" value="1"/>
</dbReference>
<sequence length="147" mass="17107">MAKVIFYEKTGCRNNTKQKTLLTAAGHQVEAHNILEEKWTKERLRWFFNNRPVADWFNRSAPRIKSGEINPEQIDAETALNLMLEEPLLIRRPLIQVGYRGEIGFDTQVIENWIGLTPKDQTLQEVSQKLMSTDLQGCAHNHEHHHH</sequence>
<dbReference type="Proteomes" id="UP000218418">
    <property type="component" value="Chromosome"/>
</dbReference>
<evidence type="ECO:0000313" key="2">
    <source>
        <dbReference type="EMBL" id="BAY86275.1"/>
    </source>
</evidence>
<dbReference type="InterPro" id="IPR006660">
    <property type="entry name" value="Arsenate_reductase-like"/>
</dbReference>